<feature type="region of interest" description="Disordered" evidence="1">
    <location>
        <begin position="28"/>
        <end position="52"/>
    </location>
</feature>
<dbReference type="AlphaFoldDB" id="U6KHB2"/>
<accession>U6KHB2</accession>
<evidence type="ECO:0000313" key="2">
    <source>
        <dbReference type="EMBL" id="CDJ35667.1"/>
    </source>
</evidence>
<dbReference type="GeneID" id="60404868"/>
<dbReference type="EMBL" id="HG732005">
    <property type="protein sequence ID" value="CDJ35667.1"/>
    <property type="molecule type" value="Genomic_DNA"/>
</dbReference>
<dbReference type="Proteomes" id="UP000030744">
    <property type="component" value="Unassembled WGS sequence"/>
</dbReference>
<sequence length="142" mass="15292">MQNPAANSQVHPGGATQDVMTLVEEAGCRTGDAEELHPETAGARPKVHAGGLQAEELSRWVPSSPSDSLRAETPLARLVEVDRLARHSSRKTEMIIAGMSTYSKNQPIRRRSILACRHPSPLPSTHAHLEAPFPPPGVPRGD</sequence>
<dbReference type="VEuPathDB" id="ToxoDB:EMH_0099510"/>
<gene>
    <name evidence="2" type="ORF">EMH_0099510</name>
</gene>
<feature type="region of interest" description="Disordered" evidence="1">
    <location>
        <begin position="117"/>
        <end position="142"/>
    </location>
</feature>
<name>U6KHB2_9EIME</name>
<reference evidence="2" key="2">
    <citation type="submission" date="2013-10" db="EMBL/GenBank/DDBJ databases">
        <authorList>
            <person name="Aslett M."/>
        </authorList>
    </citation>
    <scope>NUCLEOTIDE SEQUENCE [LARGE SCALE GENOMIC DNA]</scope>
    <source>
        <strain evidence="2">Houghton</strain>
    </source>
</reference>
<organism evidence="2 3">
    <name type="scientific">Eimeria mitis</name>
    <dbReference type="NCBI Taxonomy" id="44415"/>
    <lineage>
        <taxon>Eukaryota</taxon>
        <taxon>Sar</taxon>
        <taxon>Alveolata</taxon>
        <taxon>Apicomplexa</taxon>
        <taxon>Conoidasida</taxon>
        <taxon>Coccidia</taxon>
        <taxon>Eucoccidiorida</taxon>
        <taxon>Eimeriorina</taxon>
        <taxon>Eimeriidae</taxon>
        <taxon>Eimeria</taxon>
    </lineage>
</organism>
<feature type="compositionally biased region" description="Pro residues" evidence="1">
    <location>
        <begin position="132"/>
        <end position="142"/>
    </location>
</feature>
<reference evidence="2" key="1">
    <citation type="submission" date="2013-10" db="EMBL/GenBank/DDBJ databases">
        <title>Genomic analysis of the causative agents of coccidiosis in chickens.</title>
        <authorList>
            <person name="Reid A.J."/>
            <person name="Blake D."/>
            <person name="Billington K."/>
            <person name="Browne H."/>
            <person name="Dunn M."/>
            <person name="Hung S."/>
            <person name="Kawahara F."/>
            <person name="Miranda-Saavedra D."/>
            <person name="Mourier T."/>
            <person name="Nagra H."/>
            <person name="Otto T.D."/>
            <person name="Rawlings N."/>
            <person name="Sanchez A."/>
            <person name="Sanders M."/>
            <person name="Subramaniam C."/>
            <person name="Tay Y."/>
            <person name="Dear P."/>
            <person name="Doerig C."/>
            <person name="Gruber A."/>
            <person name="Parkinson J."/>
            <person name="Shirley M."/>
            <person name="Wan K.L."/>
            <person name="Berriman M."/>
            <person name="Tomley F."/>
            <person name="Pain A."/>
        </authorList>
    </citation>
    <scope>NUCLEOTIDE SEQUENCE [LARGE SCALE GENOMIC DNA]</scope>
    <source>
        <strain evidence="2">Houghton</strain>
    </source>
</reference>
<proteinExistence type="predicted"/>
<evidence type="ECO:0000313" key="3">
    <source>
        <dbReference type="Proteomes" id="UP000030744"/>
    </source>
</evidence>
<keyword evidence="3" id="KW-1185">Reference proteome</keyword>
<evidence type="ECO:0000256" key="1">
    <source>
        <dbReference type="SAM" id="MobiDB-lite"/>
    </source>
</evidence>
<protein>
    <submittedName>
        <fullName evidence="2">Uncharacterized protein</fullName>
    </submittedName>
</protein>
<dbReference type="RefSeq" id="XP_037877956.1">
    <property type="nucleotide sequence ID" value="XM_038022102.1"/>
</dbReference>